<dbReference type="CDD" id="cd18541">
    <property type="entry name" value="ABC_6TM_TmrB_like"/>
    <property type="match status" value="1"/>
</dbReference>
<organism evidence="15 16">
    <name type="scientific">Buchnera aphidicola subsp. Cinara cedri (strain Cc)</name>
    <dbReference type="NCBI Taxonomy" id="372461"/>
    <lineage>
        <taxon>Bacteria</taxon>
        <taxon>Pseudomonadati</taxon>
        <taxon>Pseudomonadota</taxon>
        <taxon>Gammaproteobacteria</taxon>
        <taxon>Enterobacterales</taxon>
        <taxon>Erwiniaceae</taxon>
        <taxon>Buchnera</taxon>
    </lineage>
</organism>
<keyword evidence="3" id="KW-0813">Transport</keyword>
<dbReference type="AlphaFoldDB" id="Q057E3"/>
<dbReference type="PANTHER" id="PTHR43394">
    <property type="entry name" value="ATP-DEPENDENT PERMEASE MDL1, MITOCHONDRIAL"/>
    <property type="match status" value="1"/>
</dbReference>
<evidence type="ECO:0000313" key="16">
    <source>
        <dbReference type="Proteomes" id="UP000000669"/>
    </source>
</evidence>
<dbReference type="PROSITE" id="PS50929">
    <property type="entry name" value="ABC_TM1F"/>
    <property type="match status" value="1"/>
</dbReference>
<protein>
    <recommendedName>
        <fullName evidence="2">ABC-type xenobiotic transporter</fullName>
        <ecNumber evidence="2">7.6.2.2</ecNumber>
    </recommendedName>
</protein>
<keyword evidence="7 15" id="KW-0067">ATP-binding</keyword>
<dbReference type="Proteomes" id="UP000000669">
    <property type="component" value="Chromosome"/>
</dbReference>
<keyword evidence="8" id="KW-1278">Translocase</keyword>
<dbReference type="STRING" id="372461.BCc_297"/>
<evidence type="ECO:0000256" key="3">
    <source>
        <dbReference type="ARBA" id="ARBA00022448"/>
    </source>
</evidence>
<evidence type="ECO:0000313" key="15">
    <source>
        <dbReference type="EMBL" id="ABJ90756.1"/>
    </source>
</evidence>
<dbReference type="PANTHER" id="PTHR43394:SF1">
    <property type="entry name" value="ATP-BINDING CASSETTE SUB-FAMILY B MEMBER 10, MITOCHONDRIAL"/>
    <property type="match status" value="1"/>
</dbReference>
<evidence type="ECO:0000256" key="9">
    <source>
        <dbReference type="ARBA" id="ARBA00022989"/>
    </source>
</evidence>
<feature type="transmembrane region" description="Helical" evidence="12">
    <location>
        <begin position="135"/>
        <end position="154"/>
    </location>
</feature>
<dbReference type="Gene3D" id="1.20.1560.10">
    <property type="entry name" value="ABC transporter type 1, transmembrane domain"/>
    <property type="match status" value="1"/>
</dbReference>
<feature type="transmembrane region" description="Helical" evidence="12">
    <location>
        <begin position="247"/>
        <end position="268"/>
    </location>
</feature>
<dbReference type="InterPro" id="IPR017871">
    <property type="entry name" value="ABC_transporter-like_CS"/>
</dbReference>
<dbReference type="InterPro" id="IPR027417">
    <property type="entry name" value="P-loop_NTPase"/>
</dbReference>
<evidence type="ECO:0000259" key="14">
    <source>
        <dbReference type="PROSITE" id="PS50929"/>
    </source>
</evidence>
<feature type="transmembrane region" description="Helical" evidence="12">
    <location>
        <begin position="18"/>
        <end position="35"/>
    </location>
</feature>
<dbReference type="Pfam" id="PF00664">
    <property type="entry name" value="ABC_membrane"/>
    <property type="match status" value="1"/>
</dbReference>
<evidence type="ECO:0000256" key="10">
    <source>
        <dbReference type="ARBA" id="ARBA00023136"/>
    </source>
</evidence>
<dbReference type="HOGENOM" id="CLU_000604_84_6_6"/>
<dbReference type="SUPFAM" id="SSF52540">
    <property type="entry name" value="P-loop containing nucleoside triphosphate hydrolases"/>
    <property type="match status" value="1"/>
</dbReference>
<dbReference type="SUPFAM" id="SSF90123">
    <property type="entry name" value="ABC transporter transmembrane region"/>
    <property type="match status" value="1"/>
</dbReference>
<evidence type="ECO:0000259" key="13">
    <source>
        <dbReference type="PROSITE" id="PS50893"/>
    </source>
</evidence>
<evidence type="ECO:0000256" key="12">
    <source>
        <dbReference type="SAM" id="Phobius"/>
    </source>
</evidence>
<dbReference type="InterPro" id="IPR011527">
    <property type="entry name" value="ABC1_TM_dom"/>
</dbReference>
<dbReference type="GO" id="GO:0015421">
    <property type="term" value="F:ABC-type oligopeptide transporter activity"/>
    <property type="evidence" value="ECO:0007669"/>
    <property type="project" value="TreeGrafter"/>
</dbReference>
<dbReference type="OrthoDB" id="9806127at2"/>
<dbReference type="PROSITE" id="PS50893">
    <property type="entry name" value="ABC_TRANSPORTER_2"/>
    <property type="match status" value="1"/>
</dbReference>
<evidence type="ECO:0000256" key="7">
    <source>
        <dbReference type="ARBA" id="ARBA00022840"/>
    </source>
</evidence>
<dbReference type="Gene3D" id="3.40.50.300">
    <property type="entry name" value="P-loop containing nucleotide triphosphate hydrolases"/>
    <property type="match status" value="1"/>
</dbReference>
<dbReference type="GO" id="GO:0005886">
    <property type="term" value="C:plasma membrane"/>
    <property type="evidence" value="ECO:0007669"/>
    <property type="project" value="UniProtKB-SubCell"/>
</dbReference>
<dbReference type="GO" id="GO:0005524">
    <property type="term" value="F:ATP binding"/>
    <property type="evidence" value="ECO:0007669"/>
    <property type="project" value="UniProtKB-KW"/>
</dbReference>
<dbReference type="FunFam" id="1.20.1560.10:FF:000011">
    <property type="entry name" value="Multidrug ABC transporter ATP-binding protein"/>
    <property type="match status" value="1"/>
</dbReference>
<evidence type="ECO:0000256" key="11">
    <source>
        <dbReference type="ARBA" id="ARBA00034018"/>
    </source>
</evidence>
<comment type="catalytic activity">
    <reaction evidence="11">
        <text>ATP + H2O + xenobioticSide 1 = ADP + phosphate + xenobioticSide 2.</text>
        <dbReference type="EC" id="7.6.2.2"/>
    </reaction>
</comment>
<evidence type="ECO:0000256" key="6">
    <source>
        <dbReference type="ARBA" id="ARBA00022741"/>
    </source>
</evidence>
<proteinExistence type="predicted"/>
<keyword evidence="9 12" id="KW-1133">Transmembrane helix</keyword>
<keyword evidence="5 12" id="KW-0812">Transmembrane</keyword>
<comment type="subcellular location">
    <subcellularLocation>
        <location evidence="1">Cell membrane</location>
        <topology evidence="1">Multi-pass membrane protein</topology>
    </subcellularLocation>
</comment>
<evidence type="ECO:0000256" key="4">
    <source>
        <dbReference type="ARBA" id="ARBA00022475"/>
    </source>
</evidence>
<dbReference type="RefSeq" id="WP_011672675.1">
    <property type="nucleotide sequence ID" value="NC_008513.1"/>
</dbReference>
<dbReference type="EMBL" id="CP000263">
    <property type="protein sequence ID" value="ABJ90756.1"/>
    <property type="molecule type" value="Genomic_DNA"/>
</dbReference>
<name>Q057E3_BUCCC</name>
<dbReference type="eggNOG" id="COG1132">
    <property type="taxonomic scope" value="Bacteria"/>
</dbReference>
<dbReference type="Pfam" id="PF00005">
    <property type="entry name" value="ABC_tran"/>
    <property type="match status" value="1"/>
</dbReference>
<dbReference type="KEGG" id="bcc:BCc_297"/>
<keyword evidence="6" id="KW-0547">Nucleotide-binding</keyword>
<keyword evidence="16" id="KW-1185">Reference proteome</keyword>
<keyword evidence="10 12" id="KW-0472">Membrane</keyword>
<dbReference type="EC" id="7.6.2.2" evidence="2"/>
<feature type="domain" description="ABC transporter" evidence="13">
    <location>
        <begin position="338"/>
        <end position="569"/>
    </location>
</feature>
<reference evidence="15 16" key="1">
    <citation type="journal article" date="2006" name="Science">
        <title>A small microbial genome: the end of a long symbiotic relationship?</title>
        <authorList>
            <person name="Perez-Brocal V."/>
            <person name="Gil R."/>
            <person name="Ramos S."/>
            <person name="Lamelas A."/>
            <person name="Postigo M."/>
            <person name="Michelena J.M."/>
            <person name="Silva F.J."/>
            <person name="Moya A."/>
            <person name="Latorre A."/>
        </authorList>
    </citation>
    <scope>NUCLEOTIDE SEQUENCE [LARGE SCALE GENOMIC DNA]</scope>
    <source>
        <strain evidence="16">Cc</strain>
    </source>
</reference>
<dbReference type="GO" id="GO:0008559">
    <property type="term" value="F:ABC-type xenobiotic transporter activity"/>
    <property type="evidence" value="ECO:0007669"/>
    <property type="project" value="UniProtKB-EC"/>
</dbReference>
<dbReference type="InterPro" id="IPR039421">
    <property type="entry name" value="Type_1_exporter"/>
</dbReference>
<dbReference type="GO" id="GO:0016887">
    <property type="term" value="F:ATP hydrolysis activity"/>
    <property type="evidence" value="ECO:0007669"/>
    <property type="project" value="InterPro"/>
</dbReference>
<sequence>MEIFKKLKWYFFQEWKKYIGTIVILICITLLQLLPSKIIGITIDLILNNKISTYNVFLKLLKIIFISIIIYILRYFWKILLFSTSYNLTSELRKKFCKSLLKKDFYFFSKYKNGDLITRITNDIDRVVFSTGEGILTIIDSIIVGFSIFFMMCIQTNWKLTVFSLIPMPIMAYVIKGYGIQLYKNFQKSQKYFSLLNNQAQDSLNNIKMIRNFGLEKSEIKKFSLINNLVKKKDFQVSKIDSKIEPIIHNSIALSNLFAILGGSYLISKKQITFGQLTSFILYLGSMIWPILAFAWMFNILSRGKVSLKRIYEIIEMKKKKNKKKEYNINYNKNNLKIKIKKFYYPNRNKNSLKNIKIKIPNKTTLGICGPTGSTLFDIQRYFEIPNGYINYNKQNIKNIPIKKWRNIISIVNQQPFLFSDNILNNISFGNSKATFKEIKYAAKLACIHSEIKKLPKGYQTNIGEKGIKLSGGQKQRITIARAFLFPCKIFILDDPLSSVDHNTERKIIKNIYKHTKKYQLTTIVITHRLSILKKFKKIIVLKNGKILQKGSHNKLLSENNWYRNMYNYQKYKI</sequence>
<evidence type="ECO:0000256" key="2">
    <source>
        <dbReference type="ARBA" id="ARBA00012191"/>
    </source>
</evidence>
<gene>
    <name evidence="15" type="primary">mdlA</name>
    <name evidence="15" type="ordered locus">BCc_297</name>
</gene>
<evidence type="ECO:0000256" key="8">
    <source>
        <dbReference type="ARBA" id="ARBA00022967"/>
    </source>
</evidence>
<keyword evidence="4" id="KW-1003">Cell membrane</keyword>
<dbReference type="PROSITE" id="PS00211">
    <property type="entry name" value="ABC_TRANSPORTER_1"/>
    <property type="match status" value="1"/>
</dbReference>
<feature type="transmembrane region" description="Helical" evidence="12">
    <location>
        <begin position="56"/>
        <end position="77"/>
    </location>
</feature>
<evidence type="ECO:0000256" key="5">
    <source>
        <dbReference type="ARBA" id="ARBA00022692"/>
    </source>
</evidence>
<dbReference type="InterPro" id="IPR003439">
    <property type="entry name" value="ABC_transporter-like_ATP-bd"/>
</dbReference>
<dbReference type="InterPro" id="IPR036640">
    <property type="entry name" value="ABC1_TM_sf"/>
</dbReference>
<evidence type="ECO:0000256" key="1">
    <source>
        <dbReference type="ARBA" id="ARBA00004651"/>
    </source>
</evidence>
<feature type="transmembrane region" description="Helical" evidence="12">
    <location>
        <begin position="280"/>
        <end position="301"/>
    </location>
</feature>
<feature type="domain" description="ABC transmembrane type-1" evidence="14">
    <location>
        <begin position="19"/>
        <end position="303"/>
    </location>
</feature>
<accession>Q057E3</accession>